<dbReference type="AlphaFoldDB" id="A0A165MQF9"/>
<sequence>MAISHFRRHKEPPPLLRITRRQMRLDGIQPPYRVMSEEERALWASPYYTPWGGTDSCHLAASPTRLWTVSRLSEGLTRRHDRQKRSHDSAIPHPGLEAQITHLLRVRALQEFRMLVRCLKHRPRTAIEAPLLRRLTRAEWKELKATGVIPQEDAIAIIVVPPLNRDPATEARPEPSMASLPLEGVTMTRKDTRPLPPVSTLMPTGSDWFEEDPLSLILPQSKVPLYNGLALFPSPEQRASCHKLLTELLHLERRARLKERIRVTERQSQSEAASEELQPAPNATKRARGDEKGSHAFLLRSNAKTLLRADTVPLAIALWRIRLWEGEGWDLAGSPEYVGPWAAH</sequence>
<gene>
    <name evidence="2" type="ORF">DAEQUDRAFT_798723</name>
</gene>
<feature type="compositionally biased region" description="Low complexity" evidence="1">
    <location>
        <begin position="267"/>
        <end position="281"/>
    </location>
</feature>
<dbReference type="Proteomes" id="UP000076727">
    <property type="component" value="Unassembled WGS sequence"/>
</dbReference>
<dbReference type="EMBL" id="KV429096">
    <property type="protein sequence ID" value="KZT65990.1"/>
    <property type="molecule type" value="Genomic_DNA"/>
</dbReference>
<evidence type="ECO:0000313" key="3">
    <source>
        <dbReference type="Proteomes" id="UP000076727"/>
    </source>
</evidence>
<dbReference type="STRING" id="1314783.A0A165MQF9"/>
<evidence type="ECO:0000313" key="2">
    <source>
        <dbReference type="EMBL" id="KZT65990.1"/>
    </source>
</evidence>
<proteinExistence type="predicted"/>
<evidence type="ECO:0000256" key="1">
    <source>
        <dbReference type="SAM" id="MobiDB-lite"/>
    </source>
</evidence>
<name>A0A165MQF9_9APHY</name>
<keyword evidence="3" id="KW-1185">Reference proteome</keyword>
<protein>
    <submittedName>
        <fullName evidence="2">Uncharacterized protein</fullName>
    </submittedName>
</protein>
<organism evidence="2 3">
    <name type="scientific">Daedalea quercina L-15889</name>
    <dbReference type="NCBI Taxonomy" id="1314783"/>
    <lineage>
        <taxon>Eukaryota</taxon>
        <taxon>Fungi</taxon>
        <taxon>Dikarya</taxon>
        <taxon>Basidiomycota</taxon>
        <taxon>Agaricomycotina</taxon>
        <taxon>Agaricomycetes</taxon>
        <taxon>Polyporales</taxon>
        <taxon>Fomitopsis</taxon>
    </lineage>
</organism>
<accession>A0A165MQF9</accession>
<reference evidence="2 3" key="1">
    <citation type="journal article" date="2016" name="Mol. Biol. Evol.">
        <title>Comparative Genomics of Early-Diverging Mushroom-Forming Fungi Provides Insights into the Origins of Lignocellulose Decay Capabilities.</title>
        <authorList>
            <person name="Nagy L.G."/>
            <person name="Riley R."/>
            <person name="Tritt A."/>
            <person name="Adam C."/>
            <person name="Daum C."/>
            <person name="Floudas D."/>
            <person name="Sun H."/>
            <person name="Yadav J.S."/>
            <person name="Pangilinan J."/>
            <person name="Larsson K.H."/>
            <person name="Matsuura K."/>
            <person name="Barry K."/>
            <person name="Labutti K."/>
            <person name="Kuo R."/>
            <person name="Ohm R.A."/>
            <person name="Bhattacharya S.S."/>
            <person name="Shirouzu T."/>
            <person name="Yoshinaga Y."/>
            <person name="Martin F.M."/>
            <person name="Grigoriev I.V."/>
            <person name="Hibbett D.S."/>
        </authorList>
    </citation>
    <scope>NUCLEOTIDE SEQUENCE [LARGE SCALE GENOMIC DNA]</scope>
    <source>
        <strain evidence="2 3">L-15889</strain>
    </source>
</reference>
<feature type="region of interest" description="Disordered" evidence="1">
    <location>
        <begin position="262"/>
        <end position="292"/>
    </location>
</feature>
<dbReference type="OrthoDB" id="3363286at2759"/>